<dbReference type="AlphaFoldDB" id="A0A484S5P9"/>
<evidence type="ECO:0000259" key="1">
    <source>
        <dbReference type="Pfam" id="PF02627"/>
    </source>
</evidence>
<keyword evidence="2" id="KW-0456">Lyase</keyword>
<dbReference type="EC" id="4.1.1.44" evidence="2"/>
<dbReference type="SUPFAM" id="SSF69118">
    <property type="entry name" value="AhpD-like"/>
    <property type="match status" value="1"/>
</dbReference>
<sequence>MKGAIFPIGLLLLASAISPLSAWSVEPDSRRLRGQETLEKITGAEGRRVVDSLREISPELGDWIVDFSYGDVFSRPGISLCTRELATISALTALGDARPQLKVHIEGALNVGCSPNEVVEVIIQQAVYAGFPRALNGISAAKEVFEKRGVRTASLKPEAAGATIEP</sequence>
<dbReference type="Gene3D" id="1.20.1290.10">
    <property type="entry name" value="AhpD-like"/>
    <property type="match status" value="1"/>
</dbReference>
<dbReference type="PANTHER" id="PTHR33570:SF10">
    <property type="entry name" value="GAMMA-CARBOXYMUCONOLACTONE DECARBOXYLASE"/>
    <property type="match status" value="1"/>
</dbReference>
<dbReference type="EMBL" id="CAADID010000002">
    <property type="protein sequence ID" value="VFR57948.1"/>
    <property type="molecule type" value="Genomic_DNA"/>
</dbReference>
<evidence type="ECO:0000313" key="2">
    <source>
        <dbReference type="EMBL" id="VFR57948.1"/>
    </source>
</evidence>
<gene>
    <name evidence="2" type="ORF">ANT3_4561</name>
</gene>
<dbReference type="GO" id="GO:0047575">
    <property type="term" value="F:4-carboxymuconolactone decarboxylase activity"/>
    <property type="evidence" value="ECO:0007669"/>
    <property type="project" value="UniProtKB-EC"/>
</dbReference>
<dbReference type="Pfam" id="PF02627">
    <property type="entry name" value="CMD"/>
    <property type="match status" value="1"/>
</dbReference>
<dbReference type="InterPro" id="IPR052512">
    <property type="entry name" value="4CMD/NDH-1_regulator"/>
</dbReference>
<dbReference type="GO" id="GO:0051920">
    <property type="term" value="F:peroxiredoxin activity"/>
    <property type="evidence" value="ECO:0007669"/>
    <property type="project" value="InterPro"/>
</dbReference>
<name>A0A484S5P9_9ZZZZ</name>
<dbReference type="InterPro" id="IPR029032">
    <property type="entry name" value="AhpD-like"/>
</dbReference>
<dbReference type="PANTHER" id="PTHR33570">
    <property type="entry name" value="4-CARBOXYMUCONOLACTONE DECARBOXYLASE FAMILY PROTEIN"/>
    <property type="match status" value="1"/>
</dbReference>
<reference evidence="2" key="1">
    <citation type="submission" date="2019-03" db="EMBL/GenBank/DDBJ databases">
        <authorList>
            <person name="Danneels B."/>
        </authorList>
    </citation>
    <scope>NUCLEOTIDE SEQUENCE</scope>
</reference>
<protein>
    <submittedName>
        <fullName evidence="2">4-carboxymuconolactone decarboxylase</fullName>
        <ecNumber evidence="2">4.1.1.44</ecNumber>
    </submittedName>
</protein>
<feature type="domain" description="Carboxymuconolactone decarboxylase-like" evidence="1">
    <location>
        <begin position="58"/>
        <end position="143"/>
    </location>
</feature>
<organism evidence="2">
    <name type="scientific">plant metagenome</name>
    <dbReference type="NCBI Taxonomy" id="1297885"/>
    <lineage>
        <taxon>unclassified sequences</taxon>
        <taxon>metagenomes</taxon>
        <taxon>organismal metagenomes</taxon>
    </lineage>
</organism>
<proteinExistence type="predicted"/>
<dbReference type="InterPro" id="IPR003779">
    <property type="entry name" value="CMD-like"/>
</dbReference>
<accession>A0A484S5P9</accession>